<dbReference type="InterPro" id="IPR027417">
    <property type="entry name" value="P-loop_NTPase"/>
</dbReference>
<keyword evidence="7" id="KW-1185">Reference proteome</keyword>
<keyword evidence="2" id="KW-0342">GTP-binding</keyword>
<proteinExistence type="predicted"/>
<accession>A0A0D0DB34</accession>
<feature type="domain" description="Dynamin-type G" evidence="5">
    <location>
        <begin position="95"/>
        <end position="398"/>
    </location>
</feature>
<dbReference type="OrthoDB" id="5061070at2759"/>
<evidence type="ECO:0000256" key="3">
    <source>
        <dbReference type="SAM" id="Coils"/>
    </source>
</evidence>
<evidence type="ECO:0000313" key="6">
    <source>
        <dbReference type="EMBL" id="KIK81251.1"/>
    </source>
</evidence>
<dbReference type="InterPro" id="IPR020850">
    <property type="entry name" value="GED_dom"/>
</dbReference>
<dbReference type="CDD" id="cd08771">
    <property type="entry name" value="DLP_1"/>
    <property type="match status" value="1"/>
</dbReference>
<dbReference type="AlphaFoldDB" id="A0A0D0DB34"/>
<dbReference type="EMBL" id="KN825833">
    <property type="protein sequence ID" value="KIK81251.1"/>
    <property type="molecule type" value="Genomic_DNA"/>
</dbReference>
<dbReference type="InterPro" id="IPR030381">
    <property type="entry name" value="G_DYNAMIN_dom"/>
</dbReference>
<reference evidence="6 7" key="1">
    <citation type="submission" date="2014-04" db="EMBL/GenBank/DDBJ databases">
        <authorList>
            <consortium name="DOE Joint Genome Institute"/>
            <person name="Kuo A."/>
            <person name="Kohler A."/>
            <person name="Jargeat P."/>
            <person name="Nagy L.G."/>
            <person name="Floudas D."/>
            <person name="Copeland A."/>
            <person name="Barry K.W."/>
            <person name="Cichocki N."/>
            <person name="Veneault-Fourrey C."/>
            <person name="LaButti K."/>
            <person name="Lindquist E.A."/>
            <person name="Lipzen A."/>
            <person name="Lundell T."/>
            <person name="Morin E."/>
            <person name="Murat C."/>
            <person name="Sun H."/>
            <person name="Tunlid A."/>
            <person name="Henrissat B."/>
            <person name="Grigoriev I.V."/>
            <person name="Hibbett D.S."/>
            <person name="Martin F."/>
            <person name="Nordberg H.P."/>
            <person name="Cantor M.N."/>
            <person name="Hua S.X."/>
        </authorList>
    </citation>
    <scope>NUCLEOTIDE SEQUENCE [LARGE SCALE GENOMIC DNA]</scope>
    <source>
        <strain evidence="6 7">Ve08.2h10</strain>
    </source>
</reference>
<dbReference type="PANTHER" id="PTHR11566:SF231">
    <property type="entry name" value="INTERFERON-INDUCED GTP-BINDING PROTEIN MX"/>
    <property type="match status" value="1"/>
</dbReference>
<dbReference type="Pfam" id="PF02212">
    <property type="entry name" value="GED"/>
    <property type="match status" value="1"/>
</dbReference>
<evidence type="ECO:0000259" key="4">
    <source>
        <dbReference type="PROSITE" id="PS51388"/>
    </source>
</evidence>
<dbReference type="SMART" id="SM00053">
    <property type="entry name" value="DYNc"/>
    <property type="match status" value="1"/>
</dbReference>
<name>A0A0D0DB34_9AGAM</name>
<protein>
    <recommendedName>
        <fullName evidence="8">Dynamin GTPase</fullName>
    </recommendedName>
</protein>
<evidence type="ECO:0008006" key="8">
    <source>
        <dbReference type="Google" id="ProtNLM"/>
    </source>
</evidence>
<gene>
    <name evidence="6" type="ORF">PAXRUDRAFT_832978</name>
</gene>
<dbReference type="InterPro" id="IPR001401">
    <property type="entry name" value="Dynamin_GTPase"/>
</dbReference>
<dbReference type="GO" id="GO:0005737">
    <property type="term" value="C:cytoplasm"/>
    <property type="evidence" value="ECO:0007669"/>
    <property type="project" value="TreeGrafter"/>
</dbReference>
<dbReference type="InterPro" id="IPR022812">
    <property type="entry name" value="Dynamin"/>
</dbReference>
<evidence type="ECO:0000259" key="5">
    <source>
        <dbReference type="PROSITE" id="PS51718"/>
    </source>
</evidence>
<dbReference type="Gene3D" id="1.20.120.1240">
    <property type="entry name" value="Dynamin, middle domain"/>
    <property type="match status" value="1"/>
</dbReference>
<dbReference type="SMART" id="SM00302">
    <property type="entry name" value="GED"/>
    <property type="match status" value="1"/>
</dbReference>
<keyword evidence="1" id="KW-0547">Nucleotide-binding</keyword>
<feature type="coiled-coil region" evidence="3">
    <location>
        <begin position="786"/>
        <end position="813"/>
    </location>
</feature>
<dbReference type="InterPro" id="IPR000375">
    <property type="entry name" value="Dynamin_stalk"/>
</dbReference>
<dbReference type="GO" id="GO:0031623">
    <property type="term" value="P:receptor internalization"/>
    <property type="evidence" value="ECO:0007669"/>
    <property type="project" value="TreeGrafter"/>
</dbReference>
<sequence length="814" mass="90663">MPIPNLPSPVVSFTLDTVDPQATPPSDVASMSSDEITGESIGSHGGFTFRFGSPVVTADNNNVEGVGLSDPTKNYNRKEMLDLVNRLRNTGVQTDIDLPLIAVIGSQSAGKSSLIESISGITLPRSSGTCTRCPTECKLSHSDSPWKCIVKLHFSTNPKGASIPVRLVPFGDPITSKSLVEDRIRRAQRAILNPSVDPKKYLHGKTASNENELSFSKNYVSLEISGKDLADLSFVDLPGLIASVGRAGDERDIELVKSLVTSYIKKDSCVILLTVACETDFENQGAHHLAKKYDPEGKRTVGVLTKPDRIQPGDESSWLRILRNETESLLNNWYCVKQPQTLSLGITWADARRQETDFFATAQPWGSLEPRYQKFLGTGNLTERLSLILSELIAKRLPEIQKELMNSLQETEAELRALPRAPSSDPVGEVLHVLSNFTRDLSRRLEGTSEEDGLLQTIRPCQETFKRAIRRTAPNFVPWENTQSARELPKAEFLANEEGDDEGTVIESDGGSPSLPHLGSVEKSLPTDQIYIDEVFKRAQSARTRELPDNYPFVVQKEYIKQFTKQWRQPAMDLFDNIHAILKADLAKLVKKHFAEMGKGNAEQSILMIVYDHLDGAAARTKERIEWLLALEQSPTTLNTHYYSDYKDKFLAYYKGFRDNTDLASRIKTFQSSNKVVPGFQGAIESRLNPITQILAGLSAIGITVKAEDLPRLLSSDPMEAALNIMASVRAYFQVAYKRFADMVPIAVDYEIVLGLEKNIDKALQEGLQITGPDGYSRCQNMLQELSSVASRRQDMQKKLERLQAARQELKRLM</sequence>
<dbReference type="HOGENOM" id="CLU_008964_4_1_1"/>
<dbReference type="GO" id="GO:0005874">
    <property type="term" value="C:microtubule"/>
    <property type="evidence" value="ECO:0007669"/>
    <property type="project" value="TreeGrafter"/>
</dbReference>
<keyword evidence="3" id="KW-0175">Coiled coil</keyword>
<dbReference type="InterPro" id="IPR045063">
    <property type="entry name" value="Dynamin_N"/>
</dbReference>
<feature type="domain" description="GED" evidence="4">
    <location>
        <begin position="722"/>
        <end position="814"/>
    </location>
</feature>
<dbReference type="Pfam" id="PF01031">
    <property type="entry name" value="Dynamin_M"/>
    <property type="match status" value="1"/>
</dbReference>
<evidence type="ECO:0000313" key="7">
    <source>
        <dbReference type="Proteomes" id="UP000054538"/>
    </source>
</evidence>
<dbReference type="GO" id="GO:0005525">
    <property type="term" value="F:GTP binding"/>
    <property type="evidence" value="ECO:0007669"/>
    <property type="project" value="InterPro"/>
</dbReference>
<dbReference type="GO" id="GO:0003924">
    <property type="term" value="F:GTPase activity"/>
    <property type="evidence" value="ECO:0007669"/>
    <property type="project" value="InterPro"/>
</dbReference>
<evidence type="ECO:0000256" key="2">
    <source>
        <dbReference type="ARBA" id="ARBA00023134"/>
    </source>
</evidence>
<dbReference type="SUPFAM" id="SSF52540">
    <property type="entry name" value="P-loop containing nucleoside triphosphate hydrolases"/>
    <property type="match status" value="1"/>
</dbReference>
<dbReference type="Proteomes" id="UP000054538">
    <property type="component" value="Unassembled WGS sequence"/>
</dbReference>
<dbReference type="PROSITE" id="PS51388">
    <property type="entry name" value="GED"/>
    <property type="match status" value="1"/>
</dbReference>
<dbReference type="InParanoid" id="A0A0D0DB34"/>
<evidence type="ECO:0000256" key="1">
    <source>
        <dbReference type="ARBA" id="ARBA00022741"/>
    </source>
</evidence>
<reference evidence="7" key="2">
    <citation type="submission" date="2015-01" db="EMBL/GenBank/DDBJ databases">
        <title>Evolutionary Origins and Diversification of the Mycorrhizal Mutualists.</title>
        <authorList>
            <consortium name="DOE Joint Genome Institute"/>
            <consortium name="Mycorrhizal Genomics Consortium"/>
            <person name="Kohler A."/>
            <person name="Kuo A."/>
            <person name="Nagy L.G."/>
            <person name="Floudas D."/>
            <person name="Copeland A."/>
            <person name="Barry K.W."/>
            <person name="Cichocki N."/>
            <person name="Veneault-Fourrey C."/>
            <person name="LaButti K."/>
            <person name="Lindquist E.A."/>
            <person name="Lipzen A."/>
            <person name="Lundell T."/>
            <person name="Morin E."/>
            <person name="Murat C."/>
            <person name="Riley R."/>
            <person name="Ohm R."/>
            <person name="Sun H."/>
            <person name="Tunlid A."/>
            <person name="Henrissat B."/>
            <person name="Grigoriev I.V."/>
            <person name="Hibbett D.S."/>
            <person name="Martin F."/>
        </authorList>
    </citation>
    <scope>NUCLEOTIDE SEQUENCE [LARGE SCALE GENOMIC DNA]</scope>
    <source>
        <strain evidence="7">Ve08.2h10</strain>
    </source>
</reference>
<dbReference type="STRING" id="930991.A0A0D0DB34"/>
<dbReference type="GO" id="GO:0005886">
    <property type="term" value="C:plasma membrane"/>
    <property type="evidence" value="ECO:0007669"/>
    <property type="project" value="TreeGrafter"/>
</dbReference>
<organism evidence="6 7">
    <name type="scientific">Paxillus rubicundulus Ve08.2h10</name>
    <dbReference type="NCBI Taxonomy" id="930991"/>
    <lineage>
        <taxon>Eukaryota</taxon>
        <taxon>Fungi</taxon>
        <taxon>Dikarya</taxon>
        <taxon>Basidiomycota</taxon>
        <taxon>Agaricomycotina</taxon>
        <taxon>Agaricomycetes</taxon>
        <taxon>Agaricomycetidae</taxon>
        <taxon>Boletales</taxon>
        <taxon>Paxilineae</taxon>
        <taxon>Paxillaceae</taxon>
        <taxon>Paxillus</taxon>
    </lineage>
</organism>
<dbReference type="Pfam" id="PF00350">
    <property type="entry name" value="Dynamin_N"/>
    <property type="match status" value="1"/>
</dbReference>
<dbReference type="PANTHER" id="PTHR11566">
    <property type="entry name" value="DYNAMIN"/>
    <property type="match status" value="1"/>
</dbReference>
<dbReference type="PROSITE" id="PS51718">
    <property type="entry name" value="G_DYNAMIN_2"/>
    <property type="match status" value="1"/>
</dbReference>
<dbReference type="PRINTS" id="PR00195">
    <property type="entry name" value="DYNAMIN"/>
</dbReference>
<dbReference type="GO" id="GO:0008017">
    <property type="term" value="F:microtubule binding"/>
    <property type="evidence" value="ECO:0007669"/>
    <property type="project" value="TreeGrafter"/>
</dbReference>
<dbReference type="InterPro" id="IPR003130">
    <property type="entry name" value="GED"/>
</dbReference>
<dbReference type="Gene3D" id="3.40.50.300">
    <property type="entry name" value="P-loop containing nucleotide triphosphate hydrolases"/>
    <property type="match status" value="1"/>
</dbReference>